<dbReference type="EMBL" id="CP013070">
    <property type="protein sequence ID" value="APL94682.1"/>
    <property type="molecule type" value="Genomic_DNA"/>
</dbReference>
<evidence type="ECO:0000313" key="3">
    <source>
        <dbReference type="EMBL" id="APL94682.1"/>
    </source>
</evidence>
<accession>A0A1L5BPJ4</accession>
<evidence type="ECO:0000313" key="4">
    <source>
        <dbReference type="Proteomes" id="UP000004550"/>
    </source>
</evidence>
<proteinExistence type="inferred from homology"/>
<dbReference type="InterPro" id="IPR051807">
    <property type="entry name" value="Sec-metab_biosynth-assoc"/>
</dbReference>
<gene>
    <name evidence="3" type="ORF">SIDU_09270</name>
</gene>
<dbReference type="Proteomes" id="UP000004550">
    <property type="component" value="Chromosome"/>
</dbReference>
<name>A0A1L5BPJ4_SPHIB</name>
<reference evidence="3 4" key="1">
    <citation type="journal article" date="2012" name="J. Bacteriol.">
        <title>Genome sequence of Sphingobium indicum B90A, a hexachlorocyclohexane-degrading bacterium.</title>
        <authorList>
            <person name="Anand S."/>
            <person name="Sangwan N."/>
            <person name="Lata P."/>
            <person name="Kaur J."/>
            <person name="Dua A."/>
            <person name="Singh A.K."/>
            <person name="Verma M."/>
            <person name="Kaur J."/>
            <person name="Khurana J.P."/>
            <person name="Khurana P."/>
            <person name="Mathur S."/>
            <person name="Lal R."/>
        </authorList>
    </citation>
    <scope>NUCLEOTIDE SEQUENCE [LARGE SCALE GENOMIC DNA]</scope>
    <source>
        <strain evidence="4">DSM 16412 / CCM 7286 / MTCC 6364 / B90A</strain>
    </source>
</reference>
<evidence type="ECO:0000256" key="1">
    <source>
        <dbReference type="ARBA" id="ARBA00007689"/>
    </source>
</evidence>
<dbReference type="Gene3D" id="3.30.70.1060">
    <property type="entry name" value="Dimeric alpha+beta barrel"/>
    <property type="match status" value="1"/>
</dbReference>
<dbReference type="PANTHER" id="PTHR33606:SF3">
    <property type="entry name" value="PROTEIN YCII"/>
    <property type="match status" value="1"/>
</dbReference>
<dbReference type="InterPro" id="IPR005545">
    <property type="entry name" value="YCII"/>
</dbReference>
<dbReference type="GeneID" id="29272603"/>
<dbReference type="Pfam" id="PF03795">
    <property type="entry name" value="YCII"/>
    <property type="match status" value="1"/>
</dbReference>
<dbReference type="InterPro" id="IPR011008">
    <property type="entry name" value="Dimeric_a/b-barrel"/>
</dbReference>
<protein>
    <recommendedName>
        <fullName evidence="2">YCII-related domain-containing protein</fullName>
    </recommendedName>
</protein>
<dbReference type="AlphaFoldDB" id="A0A1L5BPJ4"/>
<dbReference type="KEGG" id="sinb:SIDU_09270"/>
<sequence>MLYLRICFDKPDMLARRDEYRQAHRAYLASGVVKLVQAGPMMADDDSHNIGSFMVVEAEDLESVKKFHDEDPFTKAGIFDEVRICRWDRHIG</sequence>
<comment type="similarity">
    <text evidence="1">Belongs to the YciI family.</text>
</comment>
<dbReference type="SUPFAM" id="SSF54909">
    <property type="entry name" value="Dimeric alpha+beta barrel"/>
    <property type="match status" value="1"/>
</dbReference>
<feature type="domain" description="YCII-related" evidence="2">
    <location>
        <begin position="1"/>
        <end position="87"/>
    </location>
</feature>
<dbReference type="PANTHER" id="PTHR33606">
    <property type="entry name" value="PROTEIN YCII"/>
    <property type="match status" value="1"/>
</dbReference>
<organism evidence="3 4">
    <name type="scientific">Sphingobium indicum (strain DSM 16412 / CCM 7286 / MTCC 6364 / B90A)</name>
    <dbReference type="NCBI Taxonomy" id="861109"/>
    <lineage>
        <taxon>Bacteria</taxon>
        <taxon>Pseudomonadati</taxon>
        <taxon>Pseudomonadota</taxon>
        <taxon>Alphaproteobacteria</taxon>
        <taxon>Sphingomonadales</taxon>
        <taxon>Sphingomonadaceae</taxon>
        <taxon>Sphingobium</taxon>
    </lineage>
</organism>
<evidence type="ECO:0000259" key="2">
    <source>
        <dbReference type="Pfam" id="PF03795"/>
    </source>
</evidence>
<dbReference type="RefSeq" id="WP_007686361.1">
    <property type="nucleotide sequence ID" value="NZ_CP013070.1"/>
</dbReference>